<evidence type="ECO:0000313" key="1">
    <source>
        <dbReference type="EMBL" id="VDO88441.1"/>
    </source>
</evidence>
<proteinExistence type="predicted"/>
<sequence length="47" mass="5497">MDRDRCIAGDLLPMIKSPDDNNAVHLDNQHQSRRTFHQHLMSRQGKL</sequence>
<gene>
    <name evidence="1" type="ORF">HPLM_LOCUS21197</name>
</gene>
<dbReference type="Proteomes" id="UP000268014">
    <property type="component" value="Unassembled WGS sequence"/>
</dbReference>
<protein>
    <submittedName>
        <fullName evidence="1">Uncharacterized protein</fullName>
    </submittedName>
</protein>
<keyword evidence="2" id="KW-1185">Reference proteome</keyword>
<name>A0A3P7YLJ2_HAEPC</name>
<dbReference type="EMBL" id="UZAF01023093">
    <property type="protein sequence ID" value="VDO88441.1"/>
    <property type="molecule type" value="Genomic_DNA"/>
</dbReference>
<reference evidence="1 2" key="1">
    <citation type="submission" date="2018-11" db="EMBL/GenBank/DDBJ databases">
        <authorList>
            <consortium name="Pathogen Informatics"/>
        </authorList>
    </citation>
    <scope>NUCLEOTIDE SEQUENCE [LARGE SCALE GENOMIC DNA]</scope>
    <source>
        <strain evidence="1 2">MHpl1</strain>
    </source>
</reference>
<evidence type="ECO:0000313" key="2">
    <source>
        <dbReference type="Proteomes" id="UP000268014"/>
    </source>
</evidence>
<organism evidence="1 2">
    <name type="scientific">Haemonchus placei</name>
    <name type="common">Barber's pole worm</name>
    <dbReference type="NCBI Taxonomy" id="6290"/>
    <lineage>
        <taxon>Eukaryota</taxon>
        <taxon>Metazoa</taxon>
        <taxon>Ecdysozoa</taxon>
        <taxon>Nematoda</taxon>
        <taxon>Chromadorea</taxon>
        <taxon>Rhabditida</taxon>
        <taxon>Rhabditina</taxon>
        <taxon>Rhabditomorpha</taxon>
        <taxon>Strongyloidea</taxon>
        <taxon>Trichostrongylidae</taxon>
        <taxon>Haemonchus</taxon>
    </lineage>
</organism>
<dbReference type="AlphaFoldDB" id="A0A3P7YLJ2"/>
<accession>A0A3P7YLJ2</accession>